<proteinExistence type="inferred from homology"/>
<organism evidence="3 4">
    <name type="scientific">Cerrena zonata</name>
    <dbReference type="NCBI Taxonomy" id="2478898"/>
    <lineage>
        <taxon>Eukaryota</taxon>
        <taxon>Fungi</taxon>
        <taxon>Dikarya</taxon>
        <taxon>Basidiomycota</taxon>
        <taxon>Agaricomycotina</taxon>
        <taxon>Agaricomycetes</taxon>
        <taxon>Polyporales</taxon>
        <taxon>Cerrenaceae</taxon>
        <taxon>Cerrena</taxon>
    </lineage>
</organism>
<name>A0AAW0GST3_9APHY</name>
<dbReference type="EMBL" id="JASBNA010000004">
    <property type="protein sequence ID" value="KAK7692611.1"/>
    <property type="molecule type" value="Genomic_DNA"/>
</dbReference>
<keyword evidence="4" id="KW-1185">Reference proteome</keyword>
<dbReference type="PANTHER" id="PTHR42820:SF1">
    <property type="entry name" value="SHORT-CHAIN DEHYDROGENASE_REDUCTASE FAMILY PROTEIN"/>
    <property type="match status" value="1"/>
</dbReference>
<evidence type="ECO:0000256" key="1">
    <source>
        <dbReference type="ARBA" id="ARBA00022857"/>
    </source>
</evidence>
<protein>
    <recommendedName>
        <fullName evidence="5">NAD(P)-binding protein</fullName>
    </recommendedName>
</protein>
<comment type="similarity">
    <text evidence="2">Belongs to the short-chain dehydrogenases/reductases (SDR) family.</text>
</comment>
<dbReference type="InterPro" id="IPR036291">
    <property type="entry name" value="NAD(P)-bd_dom_sf"/>
</dbReference>
<sequence>MSTTVSRSAIITGGAQGMGEAIALRLAQEGVNIVVFDIKGKETQLEGVIKQVEAKGSKGFFFVGDVTIEKDIQDVIAKTVEKFGSLDIMVANAGILAMKPITECTPEDFNRVFGINTLGVMLCYKHAALQMIKQGRGGRLIGASSIGGKQGMAEASLYCSSKFAIRGITQAAALELKAHNITVNAYAPGVIQTPMIAHPDDAKNGGLGSTVLANPNLRQGTTSASPSVVGELVAYLCKPEAFFVNGQTITIDGGTYFD</sequence>
<dbReference type="Gene3D" id="3.40.50.720">
    <property type="entry name" value="NAD(P)-binding Rossmann-like Domain"/>
    <property type="match status" value="1"/>
</dbReference>
<evidence type="ECO:0000256" key="2">
    <source>
        <dbReference type="RuleBase" id="RU000363"/>
    </source>
</evidence>
<dbReference type="InterPro" id="IPR002347">
    <property type="entry name" value="SDR_fam"/>
</dbReference>
<reference evidence="3 4" key="1">
    <citation type="submission" date="2022-09" db="EMBL/GenBank/DDBJ databases">
        <authorList>
            <person name="Palmer J.M."/>
        </authorList>
    </citation>
    <scope>NUCLEOTIDE SEQUENCE [LARGE SCALE GENOMIC DNA]</scope>
    <source>
        <strain evidence="3 4">DSM 7382</strain>
    </source>
</reference>
<dbReference type="FunFam" id="3.40.50.720:FF:000084">
    <property type="entry name" value="Short-chain dehydrogenase reductase"/>
    <property type="match status" value="1"/>
</dbReference>
<comment type="caution">
    <text evidence="3">The sequence shown here is derived from an EMBL/GenBank/DDBJ whole genome shotgun (WGS) entry which is preliminary data.</text>
</comment>
<evidence type="ECO:0008006" key="5">
    <source>
        <dbReference type="Google" id="ProtNLM"/>
    </source>
</evidence>
<keyword evidence="1" id="KW-0521">NADP</keyword>
<gene>
    <name evidence="3" type="ORF">QCA50_004243</name>
</gene>
<dbReference type="PRINTS" id="PR00080">
    <property type="entry name" value="SDRFAMILY"/>
</dbReference>
<evidence type="ECO:0000313" key="3">
    <source>
        <dbReference type="EMBL" id="KAK7692611.1"/>
    </source>
</evidence>
<dbReference type="Proteomes" id="UP001385951">
    <property type="component" value="Unassembled WGS sequence"/>
</dbReference>
<evidence type="ECO:0000313" key="4">
    <source>
        <dbReference type="Proteomes" id="UP001385951"/>
    </source>
</evidence>
<dbReference type="InterPro" id="IPR020904">
    <property type="entry name" value="Sc_DH/Rdtase_CS"/>
</dbReference>
<dbReference type="PANTHER" id="PTHR42820">
    <property type="entry name" value="SHORT-CHAIN DEHYDROGENASE REDUCTASE"/>
    <property type="match status" value="1"/>
</dbReference>
<dbReference type="AlphaFoldDB" id="A0AAW0GST3"/>
<accession>A0AAW0GST3</accession>
<dbReference type="SUPFAM" id="SSF51735">
    <property type="entry name" value="NAD(P)-binding Rossmann-fold domains"/>
    <property type="match status" value="1"/>
</dbReference>
<dbReference type="PRINTS" id="PR00081">
    <property type="entry name" value="GDHRDH"/>
</dbReference>
<dbReference type="PROSITE" id="PS00061">
    <property type="entry name" value="ADH_SHORT"/>
    <property type="match status" value="1"/>
</dbReference>
<dbReference type="Pfam" id="PF00106">
    <property type="entry name" value="adh_short"/>
    <property type="match status" value="1"/>
</dbReference>